<feature type="transmembrane region" description="Helical" evidence="3">
    <location>
        <begin position="350"/>
        <end position="376"/>
    </location>
</feature>
<dbReference type="InterPro" id="IPR011701">
    <property type="entry name" value="MFS"/>
</dbReference>
<organism evidence="4 5">
    <name type="scientific">Cyberlindnera jadinii (strain ATCC 18201 / CBS 1600 / BCRC 20928 / JCM 3617 / NBRC 0987 / NRRL Y-1542)</name>
    <name type="common">Torula yeast</name>
    <name type="synonym">Candida utilis</name>
    <dbReference type="NCBI Taxonomy" id="983966"/>
    <lineage>
        <taxon>Eukaryota</taxon>
        <taxon>Fungi</taxon>
        <taxon>Dikarya</taxon>
        <taxon>Ascomycota</taxon>
        <taxon>Saccharomycotina</taxon>
        <taxon>Saccharomycetes</taxon>
        <taxon>Phaffomycetales</taxon>
        <taxon>Phaffomycetaceae</taxon>
        <taxon>Cyberlindnera</taxon>
    </lineage>
</organism>
<feature type="transmembrane region" description="Helical" evidence="3">
    <location>
        <begin position="55"/>
        <end position="80"/>
    </location>
</feature>
<dbReference type="PANTHER" id="PTHR11360">
    <property type="entry name" value="MONOCARBOXYLATE TRANSPORTER"/>
    <property type="match status" value="1"/>
</dbReference>
<dbReference type="SUPFAM" id="SSF103473">
    <property type="entry name" value="MFS general substrate transporter"/>
    <property type="match status" value="1"/>
</dbReference>
<evidence type="ECO:0000313" key="5">
    <source>
        <dbReference type="Proteomes" id="UP000038830"/>
    </source>
</evidence>
<evidence type="ECO:0000313" key="4">
    <source>
        <dbReference type="EMBL" id="CEP20251.1"/>
    </source>
</evidence>
<comment type="similarity">
    <text evidence="2">Belongs to the major facilitator superfamily. Monocarboxylate porter (TC 2.A.1.13) family.</text>
</comment>
<dbReference type="Proteomes" id="UP000038830">
    <property type="component" value="Unassembled WGS sequence"/>
</dbReference>
<feature type="transmembrane region" description="Helical" evidence="3">
    <location>
        <begin position="294"/>
        <end position="313"/>
    </location>
</feature>
<proteinExistence type="inferred from homology"/>
<feature type="transmembrane region" description="Helical" evidence="3">
    <location>
        <begin position="215"/>
        <end position="236"/>
    </location>
</feature>
<keyword evidence="3" id="KW-0472">Membrane</keyword>
<dbReference type="Gene3D" id="1.20.1250.20">
    <property type="entry name" value="MFS general substrate transporter like domains"/>
    <property type="match status" value="2"/>
</dbReference>
<evidence type="ECO:0000256" key="2">
    <source>
        <dbReference type="ARBA" id="ARBA00006727"/>
    </source>
</evidence>
<sequence>MSKSGDESLGPVVSSSINEPEKVDGLDEKVVMVDEPLSTDNVNTSAVIDVPEGGYGWFVVMGVFFFNFATWAANSGYSIYLANYLSNNKFKGASKLDYAAVGGLAFGSGMILGPLVRIVLKHTTVKLTITIGACLQFLGTILAAFSTQLWQIYLTQGVLIGIGMGMICIPATTLIAQWFRHRRSLAQAIASAASGVGGVVFNLSVQAMIKNLSLRWALIIQSIMCAVCNTIGIILVKPRTKHINTSMKIWDNHMLTFTTYWLFLLYIATTQLGYVVLLYNMADFTISLGYSARQGSIVACMISAGAVFGRPLVGRLSDKFGPVTTSIFAHSIVGILCLAMWIPARNYATAIAFAFLEGSLMGSIWVVIASIAVRVVGLRKLDVAMSMAWLVIGSFGLVSPIIGIELRGTTPDGSLYHPTQYRDPAIYCGVCFLASAFVLWVLRGYLIARDRKAKEIGSHVDNEELTLPVSLQTALKGMVSVSEERHV</sequence>
<dbReference type="GO" id="GO:0022857">
    <property type="term" value="F:transmembrane transporter activity"/>
    <property type="evidence" value="ECO:0007669"/>
    <property type="project" value="InterPro"/>
</dbReference>
<name>A0A0H5BY54_CYBJN</name>
<gene>
    <name evidence="4" type="primary">MCH2</name>
    <name evidence="4" type="ORF">BN1211_0047</name>
</gene>
<feature type="transmembrane region" description="Helical" evidence="3">
    <location>
        <begin position="424"/>
        <end position="442"/>
    </location>
</feature>
<dbReference type="EMBL" id="CDQK01000001">
    <property type="protein sequence ID" value="CEP20251.1"/>
    <property type="molecule type" value="Genomic_DNA"/>
</dbReference>
<feature type="transmembrane region" description="Helical" evidence="3">
    <location>
        <begin position="188"/>
        <end position="209"/>
    </location>
</feature>
<protein>
    <submittedName>
        <fullName evidence="4">MCH2 protein</fullName>
    </submittedName>
</protein>
<dbReference type="CDD" id="cd17352">
    <property type="entry name" value="MFS_MCT_SLC16"/>
    <property type="match status" value="1"/>
</dbReference>
<comment type="subcellular location">
    <subcellularLocation>
        <location evidence="1">Membrane</location>
        <topology evidence="1">Multi-pass membrane protein</topology>
    </subcellularLocation>
</comment>
<accession>A0A0H5BY54</accession>
<dbReference type="Pfam" id="PF07690">
    <property type="entry name" value="MFS_1"/>
    <property type="match status" value="1"/>
</dbReference>
<feature type="transmembrane region" description="Helical" evidence="3">
    <location>
        <begin position="257"/>
        <end position="282"/>
    </location>
</feature>
<dbReference type="InterPro" id="IPR036259">
    <property type="entry name" value="MFS_trans_sf"/>
</dbReference>
<reference evidence="5" key="1">
    <citation type="journal article" date="2015" name="J. Biotechnol.">
        <title>The structure of the Cyberlindnera jadinii genome and its relation to Candida utilis analyzed by the occurrence of single nucleotide polymorphisms.</title>
        <authorList>
            <person name="Rupp O."/>
            <person name="Brinkrolf K."/>
            <person name="Buerth C."/>
            <person name="Kunigo M."/>
            <person name="Schneider J."/>
            <person name="Jaenicke S."/>
            <person name="Goesmann A."/>
            <person name="Puehler A."/>
            <person name="Jaeger K.-E."/>
            <person name="Ernst J.F."/>
        </authorList>
    </citation>
    <scope>NUCLEOTIDE SEQUENCE [LARGE SCALE GENOMIC DNA]</scope>
    <source>
        <strain evidence="5">ATCC 18201 / CBS 1600 / BCRC 20928 / JCM 3617 / NBRC 0987 / NRRL Y-1542</strain>
    </source>
</reference>
<feature type="transmembrane region" description="Helical" evidence="3">
    <location>
        <begin position="325"/>
        <end position="344"/>
    </location>
</feature>
<feature type="transmembrane region" description="Helical" evidence="3">
    <location>
        <begin position="383"/>
        <end position="404"/>
    </location>
</feature>
<dbReference type="AlphaFoldDB" id="A0A0H5BY54"/>
<keyword evidence="3" id="KW-1133">Transmembrane helix</keyword>
<dbReference type="PANTHER" id="PTHR11360:SF315">
    <property type="entry name" value="TRANSPORTER MCH2-RELATED"/>
    <property type="match status" value="1"/>
</dbReference>
<dbReference type="GO" id="GO:0016020">
    <property type="term" value="C:membrane"/>
    <property type="evidence" value="ECO:0007669"/>
    <property type="project" value="UniProtKB-SubCell"/>
</dbReference>
<feature type="transmembrane region" description="Helical" evidence="3">
    <location>
        <begin position="100"/>
        <end position="120"/>
    </location>
</feature>
<dbReference type="InterPro" id="IPR050327">
    <property type="entry name" value="Proton-linked_MCT"/>
</dbReference>
<evidence type="ECO:0000256" key="1">
    <source>
        <dbReference type="ARBA" id="ARBA00004141"/>
    </source>
</evidence>
<feature type="transmembrane region" description="Helical" evidence="3">
    <location>
        <begin position="152"/>
        <end position="176"/>
    </location>
</feature>
<keyword evidence="3" id="KW-0812">Transmembrane</keyword>
<feature type="transmembrane region" description="Helical" evidence="3">
    <location>
        <begin position="127"/>
        <end position="146"/>
    </location>
</feature>
<evidence type="ECO:0000256" key="3">
    <source>
        <dbReference type="SAM" id="Phobius"/>
    </source>
</evidence>